<accession>A0A0R3SQ99</accession>
<evidence type="ECO:0000256" key="1">
    <source>
        <dbReference type="SAM" id="MobiDB-lite"/>
    </source>
</evidence>
<dbReference type="EMBL" id="UYSG01010916">
    <property type="protein sequence ID" value="VDL59548.1"/>
    <property type="molecule type" value="Genomic_DNA"/>
</dbReference>
<name>A0A0R3SQ99_HYMDI</name>
<reference evidence="4" key="1">
    <citation type="submission" date="2017-02" db="UniProtKB">
        <authorList>
            <consortium name="WormBaseParasite"/>
        </authorList>
    </citation>
    <scope>IDENTIFICATION</scope>
</reference>
<dbReference type="WBParaSite" id="HDID_0000723201-mRNA-1">
    <property type="protein sequence ID" value="HDID_0000723201-mRNA-1"/>
    <property type="gene ID" value="HDID_0000723201"/>
</dbReference>
<organism evidence="4">
    <name type="scientific">Hymenolepis diminuta</name>
    <name type="common">Rat tapeworm</name>
    <dbReference type="NCBI Taxonomy" id="6216"/>
    <lineage>
        <taxon>Eukaryota</taxon>
        <taxon>Metazoa</taxon>
        <taxon>Spiralia</taxon>
        <taxon>Lophotrochozoa</taxon>
        <taxon>Platyhelminthes</taxon>
        <taxon>Cestoda</taxon>
        <taxon>Eucestoda</taxon>
        <taxon>Cyclophyllidea</taxon>
        <taxon>Hymenolepididae</taxon>
        <taxon>Hymenolepis</taxon>
    </lineage>
</organism>
<evidence type="ECO:0000313" key="3">
    <source>
        <dbReference type="Proteomes" id="UP000274504"/>
    </source>
</evidence>
<feature type="region of interest" description="Disordered" evidence="1">
    <location>
        <begin position="50"/>
        <end position="70"/>
    </location>
</feature>
<evidence type="ECO:0000313" key="4">
    <source>
        <dbReference type="WBParaSite" id="HDID_0000723201-mRNA-1"/>
    </source>
</evidence>
<protein>
    <submittedName>
        <fullName evidence="2 4">Uncharacterized protein</fullName>
    </submittedName>
</protein>
<feature type="region of interest" description="Disordered" evidence="1">
    <location>
        <begin position="1"/>
        <end position="27"/>
    </location>
</feature>
<feature type="compositionally biased region" description="Basic and acidic residues" evidence="1">
    <location>
        <begin position="8"/>
        <end position="22"/>
    </location>
</feature>
<dbReference type="AlphaFoldDB" id="A0A0R3SQ99"/>
<sequence length="70" mass="7282">MSRRRGRDGRVVKAMERRRGEVEQEEGVSAAAAAAAAGASNALPAELSRRGECGGDGDGQCLGVTLQPRE</sequence>
<gene>
    <name evidence="2" type="ORF">HDID_LOCUS7230</name>
</gene>
<reference evidence="2 3" key="2">
    <citation type="submission" date="2018-11" db="EMBL/GenBank/DDBJ databases">
        <authorList>
            <consortium name="Pathogen Informatics"/>
        </authorList>
    </citation>
    <scope>NUCLEOTIDE SEQUENCE [LARGE SCALE GENOMIC DNA]</scope>
</reference>
<dbReference type="Proteomes" id="UP000274504">
    <property type="component" value="Unassembled WGS sequence"/>
</dbReference>
<proteinExistence type="predicted"/>
<evidence type="ECO:0000313" key="2">
    <source>
        <dbReference type="EMBL" id="VDL59548.1"/>
    </source>
</evidence>